<evidence type="ECO:0000259" key="1">
    <source>
        <dbReference type="Pfam" id="PF17921"/>
    </source>
</evidence>
<dbReference type="EMBL" id="JARBHB010000001">
    <property type="protein sequence ID" value="KAJ8896356.1"/>
    <property type="molecule type" value="Genomic_DNA"/>
</dbReference>
<accession>A0ABQ9II79</accession>
<name>A0ABQ9II79_9NEOP</name>
<evidence type="ECO:0000313" key="3">
    <source>
        <dbReference type="Proteomes" id="UP001159363"/>
    </source>
</evidence>
<comment type="caution">
    <text evidence="2">The sequence shown here is derived from an EMBL/GenBank/DDBJ whole genome shotgun (WGS) entry which is preliminary data.</text>
</comment>
<dbReference type="InterPro" id="IPR041588">
    <property type="entry name" value="Integrase_H2C2"/>
</dbReference>
<evidence type="ECO:0000313" key="2">
    <source>
        <dbReference type="EMBL" id="KAJ8896356.1"/>
    </source>
</evidence>
<sequence>MELQVCSVIVNSIVTDAILLMLQQYMERDHELQSFCRIIRKLQKVPPELKQYWTYREDLSYAYGIVLKEILRSIHAAHQGLEKCIQRACGTIFWPRIISHISAFVENCEVYKEFQKSKYRQHHLHTQFQIELGRSRTSSCTISHMKFVFGWLGIPAVSNGMPECHVQIVKKTLKKSDSRSNIYITIALLEFHYTPGTRLLNFLWIAGLGAAFQNPSLPNHKEVSTVLLTKQTEQKAYYDVRAQQTSKEWVKVAVIIRPANHPCSYVVKMPSGNIVEHSTRVLLLGYCGENNLQNHF</sequence>
<dbReference type="Proteomes" id="UP001159363">
    <property type="component" value="Chromosome 1"/>
</dbReference>
<keyword evidence="3" id="KW-1185">Reference proteome</keyword>
<protein>
    <recommendedName>
        <fullName evidence="1">Integrase zinc-binding domain-containing protein</fullName>
    </recommendedName>
</protein>
<dbReference type="Gene3D" id="1.10.340.70">
    <property type="match status" value="1"/>
</dbReference>
<reference evidence="2 3" key="1">
    <citation type="submission" date="2023-02" db="EMBL/GenBank/DDBJ databases">
        <title>LHISI_Scaffold_Assembly.</title>
        <authorList>
            <person name="Stuart O.P."/>
            <person name="Cleave R."/>
            <person name="Magrath M.J.L."/>
            <person name="Mikheyev A.S."/>
        </authorList>
    </citation>
    <scope>NUCLEOTIDE SEQUENCE [LARGE SCALE GENOMIC DNA]</scope>
    <source>
        <strain evidence="2">Daus_M_001</strain>
        <tissue evidence="2">Leg muscle</tissue>
    </source>
</reference>
<gene>
    <name evidence="2" type="ORF">PR048_001700</name>
</gene>
<dbReference type="Pfam" id="PF17921">
    <property type="entry name" value="Integrase_H2C2"/>
    <property type="match status" value="1"/>
</dbReference>
<organism evidence="2 3">
    <name type="scientific">Dryococelus australis</name>
    <dbReference type="NCBI Taxonomy" id="614101"/>
    <lineage>
        <taxon>Eukaryota</taxon>
        <taxon>Metazoa</taxon>
        <taxon>Ecdysozoa</taxon>
        <taxon>Arthropoda</taxon>
        <taxon>Hexapoda</taxon>
        <taxon>Insecta</taxon>
        <taxon>Pterygota</taxon>
        <taxon>Neoptera</taxon>
        <taxon>Polyneoptera</taxon>
        <taxon>Phasmatodea</taxon>
        <taxon>Verophasmatodea</taxon>
        <taxon>Anareolatae</taxon>
        <taxon>Phasmatidae</taxon>
        <taxon>Eurycanthinae</taxon>
        <taxon>Dryococelus</taxon>
    </lineage>
</organism>
<feature type="domain" description="Integrase zinc-binding" evidence="1">
    <location>
        <begin position="68"/>
        <end position="115"/>
    </location>
</feature>
<proteinExistence type="predicted"/>